<dbReference type="InterPro" id="IPR017871">
    <property type="entry name" value="ABC_transporter-like_CS"/>
</dbReference>
<dbReference type="Gene3D" id="3.40.50.300">
    <property type="entry name" value="P-loop containing nucleotide triphosphate hydrolases"/>
    <property type="match status" value="1"/>
</dbReference>
<dbReference type="PROSITE" id="PS00211">
    <property type="entry name" value="ABC_TRANSPORTER_1"/>
    <property type="match status" value="1"/>
</dbReference>
<evidence type="ECO:0000313" key="5">
    <source>
        <dbReference type="Proteomes" id="UP000001551"/>
    </source>
</evidence>
<dbReference type="PROSITE" id="PS50893">
    <property type="entry name" value="ABC_TRANSPORTER_2"/>
    <property type="match status" value="1"/>
</dbReference>
<name>E6U7C4_ETHHY</name>
<dbReference type="KEGG" id="eha:Ethha_0273"/>
<protein>
    <submittedName>
        <fullName evidence="4">ABC transporter related protein</fullName>
    </submittedName>
</protein>
<evidence type="ECO:0000256" key="1">
    <source>
        <dbReference type="ARBA" id="ARBA00022741"/>
    </source>
</evidence>
<dbReference type="EMBL" id="CP002400">
    <property type="protein sequence ID" value="ADU25859.1"/>
    <property type="molecule type" value="Genomic_DNA"/>
</dbReference>
<dbReference type="Proteomes" id="UP000001551">
    <property type="component" value="Chromosome"/>
</dbReference>
<accession>E6U7C4</accession>
<keyword evidence="2" id="KW-0067">ATP-binding</keyword>
<dbReference type="Pfam" id="PF00005">
    <property type="entry name" value="ABC_tran"/>
    <property type="match status" value="1"/>
</dbReference>
<dbReference type="eggNOG" id="COG1131">
    <property type="taxonomic scope" value="Bacteria"/>
</dbReference>
<feature type="domain" description="ABC transporter" evidence="3">
    <location>
        <begin position="4"/>
        <end position="234"/>
    </location>
</feature>
<dbReference type="RefSeq" id="WP_013484240.1">
    <property type="nucleotide sequence ID" value="NC_014828.1"/>
</dbReference>
<dbReference type="GO" id="GO:0005524">
    <property type="term" value="F:ATP binding"/>
    <property type="evidence" value="ECO:0007669"/>
    <property type="project" value="UniProtKB-KW"/>
</dbReference>
<keyword evidence="5" id="KW-1185">Reference proteome</keyword>
<evidence type="ECO:0000256" key="2">
    <source>
        <dbReference type="ARBA" id="ARBA00022840"/>
    </source>
</evidence>
<dbReference type="GO" id="GO:0016887">
    <property type="term" value="F:ATP hydrolysis activity"/>
    <property type="evidence" value="ECO:0007669"/>
    <property type="project" value="InterPro"/>
</dbReference>
<proteinExistence type="predicted"/>
<dbReference type="SMART" id="SM00382">
    <property type="entry name" value="AAA"/>
    <property type="match status" value="1"/>
</dbReference>
<dbReference type="PANTHER" id="PTHR43582:SF2">
    <property type="entry name" value="LINEARMYCIN RESISTANCE ATP-BINDING PROTEIN LNRL"/>
    <property type="match status" value="1"/>
</dbReference>
<dbReference type="HOGENOM" id="CLU_000604_1_2_9"/>
<dbReference type="SUPFAM" id="SSF52540">
    <property type="entry name" value="P-loop containing nucleoside triphosphate hydrolases"/>
    <property type="match status" value="1"/>
</dbReference>
<keyword evidence="1" id="KW-0547">Nucleotide-binding</keyword>
<evidence type="ECO:0000313" key="4">
    <source>
        <dbReference type="EMBL" id="ADU25859.1"/>
    </source>
</evidence>
<sequence length="315" mass="35279">MDLLNSVDLIKYYGKKMALDHLTFSIRENEVFSLLGQNGAGKSTTINILTGLIRSDSGTFLFDGHDLKKEPAYFKRNIGFVPQDIAFYGRLTALENTKFFGSLFNLSGRKLHQQAMEALDFVGLSEVANEFPGRFSGGMKRRLNIACSIVHKPRLIIMDEPTVGIDPSSRNHILQSILTMKQGDSTIIYTTHYMEEVEKIADRILILDHGRKVAEGTQKELERKITARHTYTFFLSSTERVDPGALLRLESVCDVTVSKNKVVVSTNIFSRNINDIIAYFTNNRIEILDIENQSISLESTFLALTEDGGKGEGTA</sequence>
<reference evidence="4 5" key="1">
    <citation type="submission" date="2010-12" db="EMBL/GenBank/DDBJ databases">
        <title>Complete sequence of Ethanoligenens harbinense YUAN-3.</title>
        <authorList>
            <person name="Lucas S."/>
            <person name="Copeland A."/>
            <person name="Lapidus A."/>
            <person name="Cheng J.-F."/>
            <person name="Bruce D."/>
            <person name="Goodwin L."/>
            <person name="Pitluck S."/>
            <person name="Chertkov O."/>
            <person name="Misra M."/>
            <person name="Detter J.C."/>
            <person name="Han C."/>
            <person name="Tapia R."/>
            <person name="Land M."/>
            <person name="Hauser L."/>
            <person name="Jeffries C."/>
            <person name="Kyrpides N."/>
            <person name="Ivanova N."/>
            <person name="Mikhailova N."/>
            <person name="Wang A."/>
            <person name="Mouttaki H."/>
            <person name="He Z."/>
            <person name="Zhou J."/>
            <person name="Hemme C.L."/>
            <person name="Woyke T."/>
        </authorList>
    </citation>
    <scope>NUCLEOTIDE SEQUENCE [LARGE SCALE GENOMIC DNA]</scope>
    <source>
        <strain evidence="5">DSM 18485 / JCM 12961 / CGMCC 1.5033 / YUAN-3</strain>
    </source>
</reference>
<dbReference type="STRING" id="663278.Ethha_0273"/>
<dbReference type="InterPro" id="IPR003593">
    <property type="entry name" value="AAA+_ATPase"/>
</dbReference>
<gene>
    <name evidence="4" type="ordered locus">Ethha_0273</name>
</gene>
<dbReference type="PANTHER" id="PTHR43582">
    <property type="entry name" value="LINEARMYCIN RESISTANCE ATP-BINDING PROTEIN LNRL"/>
    <property type="match status" value="1"/>
</dbReference>
<dbReference type="AlphaFoldDB" id="E6U7C4"/>
<dbReference type="InterPro" id="IPR027417">
    <property type="entry name" value="P-loop_NTPase"/>
</dbReference>
<dbReference type="InterPro" id="IPR003439">
    <property type="entry name" value="ABC_transporter-like_ATP-bd"/>
</dbReference>
<organism evidence="4 5">
    <name type="scientific">Ethanoligenens harbinense (strain DSM 18485 / JCM 12961 / CGMCC 1.5033 / YUAN-3)</name>
    <dbReference type="NCBI Taxonomy" id="663278"/>
    <lineage>
        <taxon>Bacteria</taxon>
        <taxon>Bacillati</taxon>
        <taxon>Bacillota</taxon>
        <taxon>Clostridia</taxon>
        <taxon>Eubacteriales</taxon>
        <taxon>Oscillospiraceae</taxon>
        <taxon>Ethanoligenens</taxon>
    </lineage>
</organism>
<evidence type="ECO:0000259" key="3">
    <source>
        <dbReference type="PROSITE" id="PS50893"/>
    </source>
</evidence>